<dbReference type="InterPro" id="IPR008920">
    <property type="entry name" value="TF_FadR/GntR_C"/>
</dbReference>
<evidence type="ECO:0000256" key="2">
    <source>
        <dbReference type="ARBA" id="ARBA00023125"/>
    </source>
</evidence>
<dbReference type="InterPro" id="IPR011711">
    <property type="entry name" value="GntR_C"/>
</dbReference>
<keyword evidence="2" id="KW-0238">DNA-binding</keyword>
<organism evidence="5 6">
    <name type="scientific">Sphingomonas arvum</name>
    <dbReference type="NCBI Taxonomy" id="2992113"/>
    <lineage>
        <taxon>Bacteria</taxon>
        <taxon>Pseudomonadati</taxon>
        <taxon>Pseudomonadota</taxon>
        <taxon>Alphaproteobacteria</taxon>
        <taxon>Sphingomonadales</taxon>
        <taxon>Sphingomonadaceae</taxon>
        <taxon>Sphingomonas</taxon>
    </lineage>
</organism>
<dbReference type="InterPro" id="IPR000524">
    <property type="entry name" value="Tscrpt_reg_HTH_GntR"/>
</dbReference>
<dbReference type="SUPFAM" id="SSF48008">
    <property type="entry name" value="GntR ligand-binding domain-like"/>
    <property type="match status" value="1"/>
</dbReference>
<dbReference type="PANTHER" id="PTHR43537:SF5">
    <property type="entry name" value="UXU OPERON TRANSCRIPTIONAL REGULATOR"/>
    <property type="match status" value="1"/>
</dbReference>
<sequence length="243" mass="26496">MDAAPAGGARSLSKTAMDAVRRYIHDEQLRVGDALPGEGFFAERLGVSRAVMREAFGALAALKLIDVANGRRARVAALDGSAMSASLDHAISTAQIDVADVWDVRRTIELRTAELAARHSTLPQARKIVAIAERLASEDLSQEQLTAEDIQFHLAIAEASGNPLFYQIVSSFVPLMRVAVPTAWETRRTPEQRREIRERHRQLAKAIAEHEPEQARQCMAAHFDESIGALLSASPHASSSRTA</sequence>
<evidence type="ECO:0000313" key="5">
    <source>
        <dbReference type="EMBL" id="MCW3797612.1"/>
    </source>
</evidence>
<name>A0ABT3JEW1_9SPHN</name>
<dbReference type="SMART" id="SM00895">
    <property type="entry name" value="FCD"/>
    <property type="match status" value="1"/>
</dbReference>
<reference evidence="5 6" key="1">
    <citation type="submission" date="2022-10" db="EMBL/GenBank/DDBJ databases">
        <title>Sphingomonas sp.</title>
        <authorList>
            <person name="Jin C."/>
        </authorList>
    </citation>
    <scope>NUCLEOTIDE SEQUENCE [LARGE SCALE GENOMIC DNA]</scope>
    <source>
        <strain evidence="5 6">BN140010</strain>
    </source>
</reference>
<protein>
    <submittedName>
        <fullName evidence="5">FCD domain-containing protein</fullName>
    </submittedName>
</protein>
<evidence type="ECO:0000259" key="4">
    <source>
        <dbReference type="PROSITE" id="PS50949"/>
    </source>
</evidence>
<dbReference type="InterPro" id="IPR036390">
    <property type="entry name" value="WH_DNA-bd_sf"/>
</dbReference>
<dbReference type="Proteomes" id="UP001526246">
    <property type="component" value="Unassembled WGS sequence"/>
</dbReference>
<dbReference type="SMART" id="SM00345">
    <property type="entry name" value="HTH_GNTR"/>
    <property type="match status" value="1"/>
</dbReference>
<comment type="caution">
    <text evidence="5">The sequence shown here is derived from an EMBL/GenBank/DDBJ whole genome shotgun (WGS) entry which is preliminary data.</text>
</comment>
<gene>
    <name evidence="5" type="ORF">OMW55_07325</name>
</gene>
<evidence type="ECO:0000256" key="1">
    <source>
        <dbReference type="ARBA" id="ARBA00023015"/>
    </source>
</evidence>
<dbReference type="Pfam" id="PF00392">
    <property type="entry name" value="GntR"/>
    <property type="match status" value="1"/>
</dbReference>
<dbReference type="PROSITE" id="PS50949">
    <property type="entry name" value="HTH_GNTR"/>
    <property type="match status" value="1"/>
</dbReference>
<dbReference type="PANTHER" id="PTHR43537">
    <property type="entry name" value="TRANSCRIPTIONAL REGULATOR, GNTR FAMILY"/>
    <property type="match status" value="1"/>
</dbReference>
<keyword evidence="1" id="KW-0805">Transcription regulation</keyword>
<dbReference type="EMBL" id="JAPDOB010000001">
    <property type="protein sequence ID" value="MCW3797612.1"/>
    <property type="molecule type" value="Genomic_DNA"/>
</dbReference>
<evidence type="ECO:0000313" key="6">
    <source>
        <dbReference type="Proteomes" id="UP001526246"/>
    </source>
</evidence>
<dbReference type="InterPro" id="IPR036388">
    <property type="entry name" value="WH-like_DNA-bd_sf"/>
</dbReference>
<proteinExistence type="predicted"/>
<dbReference type="Gene3D" id="1.10.10.10">
    <property type="entry name" value="Winged helix-like DNA-binding domain superfamily/Winged helix DNA-binding domain"/>
    <property type="match status" value="1"/>
</dbReference>
<dbReference type="Gene3D" id="1.20.120.530">
    <property type="entry name" value="GntR ligand-binding domain-like"/>
    <property type="match status" value="1"/>
</dbReference>
<accession>A0ABT3JEW1</accession>
<dbReference type="RefSeq" id="WP_264881928.1">
    <property type="nucleotide sequence ID" value="NZ_JAPDOB010000001.1"/>
</dbReference>
<dbReference type="Pfam" id="PF07729">
    <property type="entry name" value="FCD"/>
    <property type="match status" value="1"/>
</dbReference>
<dbReference type="SUPFAM" id="SSF46785">
    <property type="entry name" value="Winged helix' DNA-binding domain"/>
    <property type="match status" value="1"/>
</dbReference>
<evidence type="ECO:0000256" key="3">
    <source>
        <dbReference type="ARBA" id="ARBA00023163"/>
    </source>
</evidence>
<keyword evidence="6" id="KW-1185">Reference proteome</keyword>
<keyword evidence="3" id="KW-0804">Transcription</keyword>
<feature type="domain" description="HTH gntR-type" evidence="4">
    <location>
        <begin position="10"/>
        <end position="78"/>
    </location>
</feature>